<keyword evidence="2" id="KW-0645">Protease</keyword>
<evidence type="ECO:0000256" key="10">
    <source>
        <dbReference type="PROSITE-ProRule" id="PRU01240"/>
    </source>
</evidence>
<dbReference type="InterPro" id="IPR023827">
    <property type="entry name" value="Peptidase_S8_Asp-AS"/>
</dbReference>
<keyword evidence="9" id="KW-0325">Glycoprotein</keyword>
<dbReference type="OMA" id="NIMEAYT"/>
<evidence type="ECO:0000256" key="11">
    <source>
        <dbReference type="SAM" id="MobiDB-lite"/>
    </source>
</evidence>
<keyword evidence="7" id="KW-0106">Calcium</keyword>
<dbReference type="Gene3D" id="3.40.50.200">
    <property type="entry name" value="Peptidase S8/S53 domain"/>
    <property type="match status" value="1"/>
</dbReference>
<dbReference type="InterPro" id="IPR008979">
    <property type="entry name" value="Galactose-bd-like_sf"/>
</dbReference>
<accession>A0A553NPX2</accession>
<organism evidence="13 14">
    <name type="scientific">Tigriopus californicus</name>
    <name type="common">Marine copepod</name>
    <dbReference type="NCBI Taxonomy" id="6832"/>
    <lineage>
        <taxon>Eukaryota</taxon>
        <taxon>Metazoa</taxon>
        <taxon>Ecdysozoa</taxon>
        <taxon>Arthropoda</taxon>
        <taxon>Crustacea</taxon>
        <taxon>Multicrustacea</taxon>
        <taxon>Hexanauplia</taxon>
        <taxon>Copepoda</taxon>
        <taxon>Harpacticoida</taxon>
        <taxon>Harpacticidae</taxon>
        <taxon>Tigriopus</taxon>
    </lineage>
</organism>
<evidence type="ECO:0000256" key="5">
    <source>
        <dbReference type="ARBA" id="ARBA00022801"/>
    </source>
</evidence>
<name>A0A553NPX2_TIGCA</name>
<comment type="caution">
    <text evidence="13">The sequence shown here is derived from an EMBL/GenBank/DDBJ whole genome shotgun (WGS) entry which is preliminary data.</text>
</comment>
<keyword evidence="8" id="KW-0865">Zymogen</keyword>
<dbReference type="PRINTS" id="PR00723">
    <property type="entry name" value="SUBTILISIN"/>
</dbReference>
<dbReference type="PANTHER" id="PTHR42884:SF14">
    <property type="entry name" value="NEUROENDOCRINE CONVERTASE 1"/>
    <property type="match status" value="1"/>
</dbReference>
<protein>
    <recommendedName>
        <fullName evidence="12">P/Homo B domain-containing protein</fullName>
    </recommendedName>
</protein>
<dbReference type="InterPro" id="IPR036852">
    <property type="entry name" value="Peptidase_S8/S53_dom_sf"/>
</dbReference>
<dbReference type="GO" id="GO:0005737">
    <property type="term" value="C:cytoplasm"/>
    <property type="evidence" value="ECO:0007669"/>
    <property type="project" value="UniProtKB-ARBA"/>
</dbReference>
<dbReference type="PROSITE" id="PS51892">
    <property type="entry name" value="SUBTILASE"/>
    <property type="match status" value="1"/>
</dbReference>
<dbReference type="GO" id="GO:0005615">
    <property type="term" value="C:extracellular space"/>
    <property type="evidence" value="ECO:0007669"/>
    <property type="project" value="TreeGrafter"/>
</dbReference>
<evidence type="ECO:0000313" key="14">
    <source>
        <dbReference type="Proteomes" id="UP000318571"/>
    </source>
</evidence>
<sequence length="474" mass="52491">MHFFQQDTRSRSSLPSINLNVLPVFDMGITGKGIRVCVLDDGLEHTHDDLRLNYDPDISYDYNSGSKGDPDPTPKYPSDPNGVPNSHGTRCAGEISMTANNRKCGVGMAYNSKIGGIRMLDGKINDQIEGLSLQHAYDKVDIFTASWGPSDDGKTVEAPGHLAQAALYKGVTKGRKGRGIIYVWAAGNGGMHDDNCNCDGYTSSIYTISIGSASEQGQFPWYGEKCSSTMASTYSSGAYTDQKIVMLTSSTKVLEENQGWQVNGAGLKYNSRFGFGVMDAYQFVRTAMNWTLVPEAVSQDFDCLPMTSQNLETNHPIEITFEVPESAQVRFLEHVEVSLSIQYPVRGVLQIALISPSGSISQLLTLRPEDKSDAGFKKWKFMSVHFWGENPWGSWKLYIVDKVSKEALSGTVSKPKLRLYGSKSAPLAMNDLERSPRTRKMETLNRSKKRKEIPIFINDIFKDDDDTNKNGEES</sequence>
<dbReference type="CDD" id="cd04059">
    <property type="entry name" value="Peptidases_S8_Protein_convertases_Kexins_Furin-like"/>
    <property type="match status" value="1"/>
</dbReference>
<keyword evidence="3" id="KW-0165">Cleavage on pair of basic residues</keyword>
<evidence type="ECO:0000256" key="1">
    <source>
        <dbReference type="ARBA" id="ARBA00005325"/>
    </source>
</evidence>
<dbReference type="FunFam" id="2.60.120.260:FF:000006">
    <property type="entry name" value="Proprotein convertase subtilisin/kexin type 5"/>
    <property type="match status" value="1"/>
</dbReference>
<dbReference type="GO" id="GO:0004252">
    <property type="term" value="F:serine-type endopeptidase activity"/>
    <property type="evidence" value="ECO:0007669"/>
    <property type="project" value="InterPro"/>
</dbReference>
<dbReference type="GO" id="GO:0012505">
    <property type="term" value="C:endomembrane system"/>
    <property type="evidence" value="ECO:0007669"/>
    <property type="project" value="UniProtKB-ARBA"/>
</dbReference>
<dbReference type="InterPro" id="IPR000209">
    <property type="entry name" value="Peptidase_S8/S53_dom"/>
</dbReference>
<evidence type="ECO:0000256" key="3">
    <source>
        <dbReference type="ARBA" id="ARBA00022685"/>
    </source>
</evidence>
<dbReference type="Pfam" id="PF00082">
    <property type="entry name" value="Peptidase_S8"/>
    <property type="match status" value="1"/>
</dbReference>
<evidence type="ECO:0000256" key="7">
    <source>
        <dbReference type="ARBA" id="ARBA00022837"/>
    </source>
</evidence>
<evidence type="ECO:0000313" key="13">
    <source>
        <dbReference type="EMBL" id="TRY67501.1"/>
    </source>
</evidence>
<gene>
    <name evidence="13" type="ORF">TCAL_03758</name>
</gene>
<keyword evidence="6" id="KW-0720">Serine protease</keyword>
<dbReference type="Gene3D" id="2.60.120.260">
    <property type="entry name" value="Galactose-binding domain-like"/>
    <property type="match status" value="1"/>
</dbReference>
<comment type="caution">
    <text evidence="10">Lacks conserved residue(s) required for the propagation of feature annotation.</text>
</comment>
<dbReference type="GO" id="GO:0016020">
    <property type="term" value="C:membrane"/>
    <property type="evidence" value="ECO:0007669"/>
    <property type="project" value="TreeGrafter"/>
</dbReference>
<dbReference type="PROSITE" id="PS51829">
    <property type="entry name" value="P_HOMO_B"/>
    <property type="match status" value="1"/>
</dbReference>
<dbReference type="AlphaFoldDB" id="A0A553NPX2"/>
<dbReference type="GO" id="GO:0016486">
    <property type="term" value="P:peptide hormone processing"/>
    <property type="evidence" value="ECO:0007669"/>
    <property type="project" value="TreeGrafter"/>
</dbReference>
<dbReference type="SUPFAM" id="SSF49785">
    <property type="entry name" value="Galactose-binding domain-like"/>
    <property type="match status" value="1"/>
</dbReference>
<evidence type="ECO:0000256" key="8">
    <source>
        <dbReference type="ARBA" id="ARBA00023145"/>
    </source>
</evidence>
<dbReference type="InterPro" id="IPR015500">
    <property type="entry name" value="Peptidase_S8_subtilisin-rel"/>
</dbReference>
<reference evidence="13 14" key="1">
    <citation type="journal article" date="2018" name="Nat. Ecol. Evol.">
        <title>Genomic signatures of mitonuclear coevolution across populations of Tigriopus californicus.</title>
        <authorList>
            <person name="Barreto F.S."/>
            <person name="Watson E.T."/>
            <person name="Lima T.G."/>
            <person name="Willett C.S."/>
            <person name="Edmands S."/>
            <person name="Li W."/>
            <person name="Burton R.S."/>
        </authorList>
    </citation>
    <scope>NUCLEOTIDE SEQUENCE [LARGE SCALE GENOMIC DNA]</scope>
    <source>
        <strain evidence="13 14">San Diego</strain>
    </source>
</reference>
<evidence type="ECO:0000256" key="4">
    <source>
        <dbReference type="ARBA" id="ARBA00022729"/>
    </source>
</evidence>
<dbReference type="InterPro" id="IPR022398">
    <property type="entry name" value="Peptidase_S8_His-AS"/>
</dbReference>
<feature type="domain" description="P/Homo B" evidence="12">
    <location>
        <begin position="292"/>
        <end position="425"/>
    </location>
</feature>
<feature type="region of interest" description="Disordered" evidence="11">
    <location>
        <begin position="61"/>
        <end position="90"/>
    </location>
</feature>
<dbReference type="Pfam" id="PF01483">
    <property type="entry name" value="P_proprotein"/>
    <property type="match status" value="1"/>
</dbReference>
<dbReference type="InterPro" id="IPR002884">
    <property type="entry name" value="P_dom"/>
</dbReference>
<dbReference type="Proteomes" id="UP000318571">
    <property type="component" value="Chromosome 4"/>
</dbReference>
<evidence type="ECO:0000256" key="9">
    <source>
        <dbReference type="ARBA" id="ARBA00023180"/>
    </source>
</evidence>
<keyword evidence="5" id="KW-0378">Hydrolase</keyword>
<dbReference type="InterPro" id="IPR034182">
    <property type="entry name" value="Kexin/furin"/>
</dbReference>
<dbReference type="EMBL" id="VCGU01000011">
    <property type="protein sequence ID" value="TRY67501.1"/>
    <property type="molecule type" value="Genomic_DNA"/>
</dbReference>
<dbReference type="SUPFAM" id="SSF52743">
    <property type="entry name" value="Subtilisin-like"/>
    <property type="match status" value="1"/>
</dbReference>
<evidence type="ECO:0000259" key="12">
    <source>
        <dbReference type="PROSITE" id="PS51829"/>
    </source>
</evidence>
<dbReference type="PROSITE" id="PS00136">
    <property type="entry name" value="SUBTILASE_ASP"/>
    <property type="match status" value="1"/>
</dbReference>
<dbReference type="PROSITE" id="PS00137">
    <property type="entry name" value="SUBTILASE_HIS"/>
    <property type="match status" value="1"/>
</dbReference>
<evidence type="ECO:0000256" key="2">
    <source>
        <dbReference type="ARBA" id="ARBA00022670"/>
    </source>
</evidence>
<dbReference type="GO" id="GO:0043005">
    <property type="term" value="C:neuron projection"/>
    <property type="evidence" value="ECO:0007669"/>
    <property type="project" value="TreeGrafter"/>
</dbReference>
<proteinExistence type="inferred from homology"/>
<comment type="similarity">
    <text evidence="1">Belongs to the peptidase S8 family. Furin subfamily.</text>
</comment>
<keyword evidence="14" id="KW-1185">Reference proteome</keyword>
<keyword evidence="4" id="KW-0732">Signal</keyword>
<dbReference type="STRING" id="6832.A0A553NPX2"/>
<evidence type="ECO:0000256" key="6">
    <source>
        <dbReference type="ARBA" id="ARBA00022825"/>
    </source>
</evidence>
<dbReference type="PANTHER" id="PTHR42884">
    <property type="entry name" value="PROPROTEIN CONVERTASE SUBTILISIN/KEXIN-RELATED"/>
    <property type="match status" value="1"/>
</dbReference>